<dbReference type="PATRIC" id="fig|1678637.3.peg.2720"/>
<evidence type="ECO:0000256" key="8">
    <source>
        <dbReference type="SAM" id="Phobius"/>
    </source>
</evidence>
<dbReference type="Gene3D" id="1.20.1720.10">
    <property type="entry name" value="Multidrug resistance protein D"/>
    <property type="match status" value="1"/>
</dbReference>
<reference evidence="11" key="1">
    <citation type="submission" date="2015-07" db="EMBL/GenBank/DDBJ databases">
        <title>Draft genome sequence of Streptomyces sp. CMAA 1322, a bacterium isolated from Caatinga biome, from dry forest semiarid of Brazil.</title>
        <authorList>
            <person name="Santos S.N."/>
            <person name="Gacesa R."/>
            <person name="Taketani R.G."/>
            <person name="Long P.F."/>
            <person name="Melo I.S."/>
        </authorList>
    </citation>
    <scope>NUCLEOTIDE SEQUENCE [LARGE SCALE GENOMIC DNA]</scope>
    <source>
        <strain evidence="11">CMAA 1322</strain>
    </source>
</reference>
<feature type="transmembrane region" description="Helical" evidence="8">
    <location>
        <begin position="220"/>
        <end position="239"/>
    </location>
</feature>
<evidence type="ECO:0000313" key="11">
    <source>
        <dbReference type="Proteomes" id="UP000037288"/>
    </source>
</evidence>
<dbReference type="PANTHER" id="PTHR42718">
    <property type="entry name" value="MAJOR FACILITATOR SUPERFAMILY MULTIDRUG TRANSPORTER MFSC"/>
    <property type="match status" value="1"/>
</dbReference>
<dbReference type="PROSITE" id="PS50850">
    <property type="entry name" value="MFS"/>
    <property type="match status" value="1"/>
</dbReference>
<dbReference type="Gene3D" id="1.20.1250.20">
    <property type="entry name" value="MFS general substrate transporter like domains"/>
    <property type="match status" value="1"/>
</dbReference>
<feature type="transmembrane region" description="Helical" evidence="8">
    <location>
        <begin position="120"/>
        <end position="141"/>
    </location>
</feature>
<dbReference type="AlphaFoldDB" id="A0A0K9XIC3"/>
<proteinExistence type="predicted"/>
<feature type="transmembrane region" description="Helical" evidence="8">
    <location>
        <begin position="153"/>
        <end position="175"/>
    </location>
</feature>
<organism evidence="10 11">
    <name type="scientific">Streptomyces caatingaensis</name>
    <dbReference type="NCBI Taxonomy" id="1678637"/>
    <lineage>
        <taxon>Bacteria</taxon>
        <taxon>Bacillati</taxon>
        <taxon>Actinomycetota</taxon>
        <taxon>Actinomycetes</taxon>
        <taxon>Kitasatosporales</taxon>
        <taxon>Streptomycetaceae</taxon>
        <taxon>Streptomyces</taxon>
    </lineage>
</organism>
<gene>
    <name evidence="10" type="ORF">AC230_12605</name>
</gene>
<evidence type="ECO:0000256" key="2">
    <source>
        <dbReference type="ARBA" id="ARBA00022448"/>
    </source>
</evidence>
<evidence type="ECO:0000256" key="4">
    <source>
        <dbReference type="ARBA" id="ARBA00022692"/>
    </source>
</evidence>
<keyword evidence="11" id="KW-1185">Reference proteome</keyword>
<dbReference type="InterPro" id="IPR036259">
    <property type="entry name" value="MFS_trans_sf"/>
</dbReference>
<evidence type="ECO:0000256" key="5">
    <source>
        <dbReference type="ARBA" id="ARBA00022989"/>
    </source>
</evidence>
<feature type="transmembrane region" description="Helical" evidence="8">
    <location>
        <begin position="383"/>
        <end position="404"/>
    </location>
</feature>
<keyword evidence="2" id="KW-0813">Transport</keyword>
<dbReference type="EMBL" id="LFXA01000007">
    <property type="protein sequence ID" value="KNB52412.1"/>
    <property type="molecule type" value="Genomic_DNA"/>
</dbReference>
<dbReference type="GO" id="GO:0046677">
    <property type="term" value="P:response to antibiotic"/>
    <property type="evidence" value="ECO:0007669"/>
    <property type="project" value="UniProtKB-KW"/>
</dbReference>
<comment type="caution">
    <text evidence="10">The sequence shown here is derived from an EMBL/GenBank/DDBJ whole genome shotgun (WGS) entry which is preliminary data.</text>
</comment>
<feature type="transmembrane region" description="Helical" evidence="8">
    <location>
        <begin position="28"/>
        <end position="50"/>
    </location>
</feature>
<evidence type="ECO:0000256" key="6">
    <source>
        <dbReference type="ARBA" id="ARBA00023136"/>
    </source>
</evidence>
<dbReference type="STRING" id="1678637.AC230_12605"/>
<feature type="domain" description="Major facilitator superfamily (MFS) profile" evidence="9">
    <location>
        <begin position="1"/>
        <end position="435"/>
    </location>
</feature>
<evidence type="ECO:0000313" key="10">
    <source>
        <dbReference type="EMBL" id="KNB52412.1"/>
    </source>
</evidence>
<keyword evidence="3" id="KW-1003">Cell membrane</keyword>
<keyword evidence="5 8" id="KW-1133">Transmembrane helix</keyword>
<evidence type="ECO:0000256" key="7">
    <source>
        <dbReference type="ARBA" id="ARBA00023251"/>
    </source>
</evidence>
<dbReference type="GO" id="GO:0022857">
    <property type="term" value="F:transmembrane transporter activity"/>
    <property type="evidence" value="ECO:0007669"/>
    <property type="project" value="InterPro"/>
</dbReference>
<protein>
    <submittedName>
        <fullName evidence="10">MFS transporter</fullName>
    </submittedName>
</protein>
<name>A0A0K9XIC3_9ACTN</name>
<evidence type="ECO:0000259" key="9">
    <source>
        <dbReference type="PROSITE" id="PS50850"/>
    </source>
</evidence>
<dbReference type="InterPro" id="IPR020846">
    <property type="entry name" value="MFS_dom"/>
</dbReference>
<feature type="transmembrane region" description="Helical" evidence="8">
    <location>
        <begin position="260"/>
        <end position="281"/>
    </location>
</feature>
<dbReference type="PANTHER" id="PTHR42718:SF46">
    <property type="entry name" value="BLR6921 PROTEIN"/>
    <property type="match status" value="1"/>
</dbReference>
<feature type="transmembrane region" description="Helical" evidence="8">
    <location>
        <begin position="287"/>
        <end position="308"/>
    </location>
</feature>
<dbReference type="Proteomes" id="UP000037288">
    <property type="component" value="Unassembled WGS sequence"/>
</dbReference>
<sequence>MVGSMLNPVNSTMISTALVPIGRHFGTGAAATVWLVAGLYLASAVAQPALGRVADRLGARRVYATGLILVGLSGVAGLLADSLGQLIAVRVLTGVGTSAAYPAAMAMIRARAAGAAGRAPGGALGALTVAALGSAAVGPALGGLLTGLLGWRAVFAVNIPLAVAGLLMALAWLPADGPRDADGEREGLWTALDPPGVLLFAAALLPAMFFLTGLDGRPDWPLLAVAAAAGAALAVRERRARRPFIDLRMLAANRPLVRTYARYGASYLVIYCVLYGFTQWLEEERGYSSSVTGVLLLPMCAVAAVSSWAGSRRGTVRGPLLAGTAAMVAAAAALAVTGPSTPVAVLVLIGAVFGLPNGLNSVANQTALYSQTPPAHTGTAAGLFRTAQYVGAVASTSLIGLVYGERATTGGLHTAATVLCGLGVLLLLATVLDRGLPGGDGGGARSGGGR</sequence>
<keyword evidence="7" id="KW-0046">Antibiotic resistance</keyword>
<keyword evidence="4 8" id="KW-0812">Transmembrane</keyword>
<feature type="transmembrane region" description="Helical" evidence="8">
    <location>
        <begin position="86"/>
        <end position="108"/>
    </location>
</feature>
<dbReference type="SUPFAM" id="SSF103473">
    <property type="entry name" value="MFS general substrate transporter"/>
    <property type="match status" value="1"/>
</dbReference>
<feature type="transmembrane region" description="Helical" evidence="8">
    <location>
        <begin position="196"/>
        <end position="214"/>
    </location>
</feature>
<dbReference type="InterPro" id="IPR011701">
    <property type="entry name" value="MFS"/>
</dbReference>
<feature type="transmembrane region" description="Helical" evidence="8">
    <location>
        <begin position="62"/>
        <end position="80"/>
    </location>
</feature>
<evidence type="ECO:0000256" key="3">
    <source>
        <dbReference type="ARBA" id="ARBA00022475"/>
    </source>
</evidence>
<evidence type="ECO:0000256" key="1">
    <source>
        <dbReference type="ARBA" id="ARBA00004651"/>
    </source>
</evidence>
<dbReference type="Pfam" id="PF07690">
    <property type="entry name" value="MFS_1"/>
    <property type="match status" value="1"/>
</dbReference>
<comment type="subcellular location">
    <subcellularLocation>
        <location evidence="1">Cell membrane</location>
        <topology evidence="1">Multi-pass membrane protein</topology>
    </subcellularLocation>
</comment>
<dbReference type="GO" id="GO:0005886">
    <property type="term" value="C:plasma membrane"/>
    <property type="evidence" value="ECO:0007669"/>
    <property type="project" value="UniProtKB-SubCell"/>
</dbReference>
<keyword evidence="6 8" id="KW-0472">Membrane</keyword>
<accession>A0A0K9XIC3</accession>
<feature type="transmembrane region" description="Helical" evidence="8">
    <location>
        <begin position="410"/>
        <end position="432"/>
    </location>
</feature>